<dbReference type="AlphaFoldDB" id="F0SZW9"/>
<proteinExistence type="predicted"/>
<dbReference type="GO" id="GO:0003899">
    <property type="term" value="F:DNA-directed RNA polymerase activity"/>
    <property type="evidence" value="ECO:0007669"/>
    <property type="project" value="InterPro"/>
</dbReference>
<reference evidence="7" key="2">
    <citation type="submission" date="2011-02" db="EMBL/GenBank/DDBJ databases">
        <title>The complete genome of Syntrophobotulus glycolicus DSM 8271.</title>
        <authorList>
            <person name="Lucas S."/>
            <person name="Copeland A."/>
            <person name="Lapidus A."/>
            <person name="Bruce D."/>
            <person name="Goodwin L."/>
            <person name="Pitluck S."/>
            <person name="Kyrpides N."/>
            <person name="Mavromatis K."/>
            <person name="Pagani I."/>
            <person name="Ivanova N."/>
            <person name="Mikhailova N."/>
            <person name="Chertkov O."/>
            <person name="Held B."/>
            <person name="Detter J.C."/>
            <person name="Tapia R."/>
            <person name="Han C."/>
            <person name="Land M."/>
            <person name="Hauser L."/>
            <person name="Markowitz V."/>
            <person name="Cheng J.-F."/>
            <person name="Hugenholtz P."/>
            <person name="Woyke T."/>
            <person name="Wu D."/>
            <person name="Spring S."/>
            <person name="Schroeder M."/>
            <person name="Brambilla E."/>
            <person name="Klenk H.-P."/>
            <person name="Eisen J.A."/>
        </authorList>
    </citation>
    <scope>NUCLEOTIDE SEQUENCE [LARGE SCALE GENOMIC DNA]</scope>
    <source>
        <strain evidence="7">DSM 8271 / FlGlyR</strain>
    </source>
</reference>
<dbReference type="InterPro" id="IPR007630">
    <property type="entry name" value="RNA_pol_sigma70_r4"/>
</dbReference>
<keyword evidence="2" id="KW-0731">Sigma factor</keyword>
<protein>
    <submittedName>
        <fullName evidence="6">RNA polymerase, sigma 28 subunit, SigD/FliA/WhiG</fullName>
    </submittedName>
</protein>
<dbReference type="EMBL" id="CP002547">
    <property type="protein sequence ID" value="ADY54980.1"/>
    <property type="molecule type" value="Genomic_DNA"/>
</dbReference>
<organism evidence="6 7">
    <name type="scientific">Syntrophobotulus glycolicus (strain DSM 8271 / FlGlyR)</name>
    <dbReference type="NCBI Taxonomy" id="645991"/>
    <lineage>
        <taxon>Bacteria</taxon>
        <taxon>Bacillati</taxon>
        <taxon>Bacillota</taxon>
        <taxon>Clostridia</taxon>
        <taxon>Eubacteriales</taxon>
        <taxon>Desulfitobacteriaceae</taxon>
        <taxon>Syntrophobotulus</taxon>
    </lineage>
</organism>
<keyword evidence="7" id="KW-1185">Reference proteome</keyword>
<dbReference type="Gene3D" id="1.10.1740.10">
    <property type="match status" value="1"/>
</dbReference>
<dbReference type="GO" id="GO:0006352">
    <property type="term" value="P:DNA-templated transcription initiation"/>
    <property type="evidence" value="ECO:0007669"/>
    <property type="project" value="InterPro"/>
</dbReference>
<dbReference type="InterPro" id="IPR013324">
    <property type="entry name" value="RNA_pol_sigma_r3/r4-like"/>
</dbReference>
<dbReference type="SUPFAM" id="SSF88946">
    <property type="entry name" value="Sigma2 domain of RNA polymerase sigma factors"/>
    <property type="match status" value="1"/>
</dbReference>
<dbReference type="HOGENOM" id="CLU_014793_8_1_9"/>
<dbReference type="NCBIfam" id="TIGR02937">
    <property type="entry name" value="sigma70-ECF"/>
    <property type="match status" value="1"/>
</dbReference>
<dbReference type="Pfam" id="PF04545">
    <property type="entry name" value="Sigma70_r4"/>
    <property type="match status" value="1"/>
</dbReference>
<dbReference type="CDD" id="cd06171">
    <property type="entry name" value="Sigma70_r4"/>
    <property type="match status" value="1"/>
</dbReference>
<dbReference type="InterPro" id="IPR014284">
    <property type="entry name" value="RNA_pol_sigma-70_dom"/>
</dbReference>
<dbReference type="PANTHER" id="PTHR30385">
    <property type="entry name" value="SIGMA FACTOR F FLAGELLAR"/>
    <property type="match status" value="1"/>
</dbReference>
<dbReference type="InterPro" id="IPR012845">
    <property type="entry name" value="RNA_pol_sigma_FliA_WhiG"/>
</dbReference>
<keyword evidence="4" id="KW-0804">Transcription</keyword>
<feature type="domain" description="RNA polymerase sigma-70" evidence="5">
    <location>
        <begin position="216"/>
        <end position="242"/>
    </location>
</feature>
<dbReference type="Proteomes" id="UP000007488">
    <property type="component" value="Chromosome"/>
</dbReference>
<accession>F0SZW9</accession>
<evidence type="ECO:0000256" key="3">
    <source>
        <dbReference type="ARBA" id="ARBA00023125"/>
    </source>
</evidence>
<keyword evidence="1" id="KW-0805">Transcription regulation</keyword>
<dbReference type="SUPFAM" id="SSF88659">
    <property type="entry name" value="Sigma3 and sigma4 domains of RNA polymerase sigma factors"/>
    <property type="match status" value="2"/>
</dbReference>
<dbReference type="PROSITE" id="PS00716">
    <property type="entry name" value="SIGMA70_2"/>
    <property type="match status" value="1"/>
</dbReference>
<dbReference type="STRING" id="645991.Sgly_0617"/>
<dbReference type="InterPro" id="IPR007627">
    <property type="entry name" value="RNA_pol_sigma70_r2"/>
</dbReference>
<dbReference type="GO" id="GO:0016987">
    <property type="term" value="F:sigma factor activity"/>
    <property type="evidence" value="ECO:0007669"/>
    <property type="project" value="UniProtKB-KW"/>
</dbReference>
<sequence length="254" mass="29128">MKKIMYNNQYHAMARGNLSEEYIDQYLPLVKRLAGRLAMSLPSHIEEEDLIGYGVFGLIDALQKYEPSRGVKFETYASLRIRGAMIDGLRSMDWVPHSARQKVKKVRQAYIDLENLQGRTPSIEEVAGFLEIQLEELHTTLLHGQYMTLVSMDQLLDGHSGDSGISPVDLIIDAEAQESFNNIEKEEQKQILAREIEKLSEKEKLVIAMYYREEMTLKEIAAVMNLSESRISQIHSQAILRLRGYLGRQKKNIL</sequence>
<dbReference type="NCBIfam" id="TIGR02479">
    <property type="entry name" value="FliA_WhiG"/>
    <property type="match status" value="1"/>
</dbReference>
<dbReference type="Gene3D" id="1.20.140.160">
    <property type="match status" value="1"/>
</dbReference>
<dbReference type="Pfam" id="PF04539">
    <property type="entry name" value="Sigma70_r3"/>
    <property type="match status" value="1"/>
</dbReference>
<dbReference type="InterPro" id="IPR013325">
    <property type="entry name" value="RNA_pol_sigma_r2"/>
</dbReference>
<evidence type="ECO:0000313" key="6">
    <source>
        <dbReference type="EMBL" id="ADY54980.1"/>
    </source>
</evidence>
<gene>
    <name evidence="6" type="ordered locus">Sgly_0617</name>
</gene>
<evidence type="ECO:0000256" key="1">
    <source>
        <dbReference type="ARBA" id="ARBA00023015"/>
    </source>
</evidence>
<dbReference type="InterPro" id="IPR007624">
    <property type="entry name" value="RNA_pol_sigma70_r3"/>
</dbReference>
<evidence type="ECO:0000313" key="7">
    <source>
        <dbReference type="Proteomes" id="UP000007488"/>
    </source>
</evidence>
<dbReference type="GO" id="GO:0003677">
    <property type="term" value="F:DNA binding"/>
    <property type="evidence" value="ECO:0007669"/>
    <property type="project" value="UniProtKB-KW"/>
</dbReference>
<evidence type="ECO:0000256" key="2">
    <source>
        <dbReference type="ARBA" id="ARBA00023082"/>
    </source>
</evidence>
<evidence type="ECO:0000256" key="4">
    <source>
        <dbReference type="ARBA" id="ARBA00023163"/>
    </source>
</evidence>
<name>F0SZW9_SYNGF</name>
<dbReference type="Pfam" id="PF04542">
    <property type="entry name" value="Sigma70_r2"/>
    <property type="match status" value="1"/>
</dbReference>
<dbReference type="PANTHER" id="PTHR30385:SF7">
    <property type="entry name" value="RNA POLYMERASE SIGMA FACTOR FLIA"/>
    <property type="match status" value="1"/>
</dbReference>
<dbReference type="KEGG" id="sgy:Sgly_0617"/>
<dbReference type="PIRSF" id="PIRSF000770">
    <property type="entry name" value="RNA_pol_sigma-SigE/K"/>
    <property type="match status" value="1"/>
</dbReference>
<dbReference type="InterPro" id="IPR000943">
    <property type="entry name" value="RNA_pol_sigma70"/>
</dbReference>
<dbReference type="NCBIfam" id="NF005413">
    <property type="entry name" value="PRK06986.1"/>
    <property type="match status" value="1"/>
</dbReference>
<reference evidence="6 7" key="1">
    <citation type="journal article" date="2011" name="Stand. Genomic Sci.">
        <title>Complete genome sequence of Syntrophobotulus glycolicus type strain (FlGlyR).</title>
        <authorList>
            <person name="Han C."/>
            <person name="Mwirichia R."/>
            <person name="Chertkov O."/>
            <person name="Held B."/>
            <person name="Lapidus A."/>
            <person name="Nolan M."/>
            <person name="Lucas S."/>
            <person name="Hammon N."/>
            <person name="Deshpande S."/>
            <person name="Cheng J.F."/>
            <person name="Tapia R."/>
            <person name="Goodwin L."/>
            <person name="Pitluck S."/>
            <person name="Huntemann M."/>
            <person name="Liolios K."/>
            <person name="Ivanova N."/>
            <person name="Pagani I."/>
            <person name="Mavromatis K."/>
            <person name="Ovchinikova G."/>
            <person name="Pati A."/>
            <person name="Chen A."/>
            <person name="Palaniappan K."/>
            <person name="Land M."/>
            <person name="Hauser L."/>
            <person name="Brambilla E.M."/>
            <person name="Rohde M."/>
            <person name="Spring S."/>
            <person name="Sikorski J."/>
            <person name="Goker M."/>
            <person name="Woyke T."/>
            <person name="Bristow J."/>
            <person name="Eisen J.A."/>
            <person name="Markowitz V."/>
            <person name="Hugenholtz P."/>
            <person name="Kyrpides N.C."/>
            <person name="Klenk H.P."/>
            <person name="Detter J.C."/>
        </authorList>
    </citation>
    <scope>NUCLEOTIDE SEQUENCE [LARGE SCALE GENOMIC DNA]</scope>
    <source>
        <strain evidence="7">DSM 8271 / FlGlyR</strain>
    </source>
</reference>
<keyword evidence="3" id="KW-0238">DNA-binding</keyword>
<dbReference type="eggNOG" id="COG1191">
    <property type="taxonomic scope" value="Bacteria"/>
</dbReference>
<evidence type="ECO:0000259" key="5">
    <source>
        <dbReference type="PROSITE" id="PS00716"/>
    </source>
</evidence>
<dbReference type="PRINTS" id="PR00046">
    <property type="entry name" value="SIGMA70FCT"/>
</dbReference>